<gene>
    <name evidence="1" type="ORF">PMBFJFDG_00023</name>
</gene>
<protein>
    <submittedName>
        <fullName evidence="1">Uncharacterized protein</fullName>
    </submittedName>
</protein>
<evidence type="ECO:0000313" key="1">
    <source>
        <dbReference type="EMBL" id="XCA48742.1"/>
    </source>
</evidence>
<name>A0AAU7YPG5_9CAUD</name>
<organism evidence="1">
    <name type="scientific">Bacillus phage PHBA67-T</name>
    <dbReference type="NCBI Taxonomy" id="3233536"/>
    <lineage>
        <taxon>Viruses</taxon>
        <taxon>Duplodnaviria</taxon>
        <taxon>Heunggongvirae</taxon>
        <taxon>Uroviricota</taxon>
        <taxon>Caudoviricetes</taxon>
    </lineage>
</organism>
<proteinExistence type="predicted"/>
<sequence>MNSISDDDLSLGWELLPKLDFDIQKSWRLLIKPGTSTRIVFRMNANYENAVIIYRYNGPISISGPVAVRGNYGRSLDDYYIDTSEETGDVEYYLTGWHKNSPPDDSKPWIQSCIKFKGILSPRLEKLFGFEDTRNWQFDAVTVKVYSSIHTHETKGEK</sequence>
<accession>A0AAU7YPG5</accession>
<reference evidence="1" key="1">
    <citation type="submission" date="2024-06" db="EMBL/GenBank/DDBJ databases">
        <authorList>
            <person name="Guo B."/>
        </authorList>
    </citation>
    <scope>NUCLEOTIDE SEQUENCE</scope>
</reference>
<dbReference type="EMBL" id="PP938272">
    <property type="protein sequence ID" value="XCA48742.1"/>
    <property type="molecule type" value="Genomic_DNA"/>
</dbReference>